<organism evidence="1 2">
    <name type="scientific">Ovis ammon polii x Ovis aries</name>
    <dbReference type="NCBI Taxonomy" id="2918886"/>
    <lineage>
        <taxon>Eukaryota</taxon>
        <taxon>Metazoa</taxon>
        <taxon>Chordata</taxon>
        <taxon>Craniata</taxon>
        <taxon>Vertebrata</taxon>
        <taxon>Euteleostomi</taxon>
        <taxon>Mammalia</taxon>
        <taxon>Eutheria</taxon>
        <taxon>Laurasiatheria</taxon>
        <taxon>Artiodactyla</taxon>
        <taxon>Ruminantia</taxon>
        <taxon>Pecora</taxon>
        <taxon>Bovidae</taxon>
        <taxon>Caprinae</taxon>
        <taxon>Ovis</taxon>
    </lineage>
</organism>
<comment type="caution">
    <text evidence="1">The sequence shown here is derived from an EMBL/GenBank/DDBJ whole genome shotgun (WGS) entry which is preliminary data.</text>
</comment>
<sequence length="477" mass="53778">MPCENSRPKVLSKLQPGGLGLDRRGVLYWSGKEQSSTSVKIVPDSFECHSIYIFIQEDKEPSIDSVLIFTQLQSQKLRNSNSGHFFRWEGIQRMALNDCLLLNLEVDHFVHCNISNHSVELPMNDDWFHPGILYVIPAIYGVIILIGLVGNITLIKIFCTVKSMRNVPNLFISSLALGDLLLLVTCAPVDASRYLADKWLFGRIGCKLIPFIQLTSVGVSVFTLTALSADRYKAIVRPMDIQASHALLKICLKAALIWIVSMLLAIPEAVFSDLHPFHEESTNQTFISCAPYPHSNELHPKIHSMASFLVFYIIPLSIISVYYYFIARNLIQSAYNLPVEGNIHVKKQIESRKRLAKTVLVFVGLFAFCWLPNHIIYLYRSYHYSEVDTSMLHFITSICARLLAFTNSCVNPFALYLLSKSFRKQFNTQLLCCRPGLMSRSHSAGRSTSCMTSFKSTNPSAATFSLINGNICHEGYV</sequence>
<evidence type="ECO:0000313" key="2">
    <source>
        <dbReference type="Proteomes" id="UP001057279"/>
    </source>
</evidence>
<dbReference type="EMBL" id="CM043025">
    <property type="protein sequence ID" value="KAI4554161.1"/>
    <property type="molecule type" value="Genomic_DNA"/>
</dbReference>
<protein>
    <submittedName>
        <fullName evidence="1">Uncharacterized protein</fullName>
    </submittedName>
</protein>
<proteinExistence type="predicted"/>
<evidence type="ECO:0000313" key="1">
    <source>
        <dbReference type="EMBL" id="KAI4554161.1"/>
    </source>
</evidence>
<accession>A0ACB9TZU8</accession>
<gene>
    <name evidence="1" type="ORF">MJG53_019460</name>
</gene>
<name>A0ACB9TZU8_9CETA</name>
<reference evidence="1" key="1">
    <citation type="submission" date="2022-03" db="EMBL/GenBank/DDBJ databases">
        <title>Genomic analyses of argali, domestic sheep and their hybrids provide insights into chromosomal evolution, heterosis and genetic basis of agronomic traits.</title>
        <authorList>
            <person name="Li M."/>
        </authorList>
    </citation>
    <scope>NUCLEOTIDE SEQUENCE</scope>
    <source>
        <strain evidence="1">F1 hybrid</strain>
    </source>
</reference>
<keyword evidence="2" id="KW-1185">Reference proteome</keyword>
<dbReference type="Proteomes" id="UP001057279">
    <property type="component" value="Chromosome X"/>
</dbReference>